<dbReference type="Proteomes" id="UP000016660">
    <property type="component" value="Unassembled WGS sequence"/>
</dbReference>
<sequence length="47" mass="5835">MGDIYITTLPIFYFINDFIIFLITYSAFLNNKLFFYKQHFNLFTRIR</sequence>
<reference evidence="2 3" key="1">
    <citation type="submission" date="2013-06" db="EMBL/GenBank/DDBJ databases">
        <authorList>
            <person name="Weinstock G."/>
            <person name="Sodergren E."/>
            <person name="Lobos E.A."/>
            <person name="Fulton L."/>
            <person name="Fulton R."/>
            <person name="Courtney L."/>
            <person name="Fronick C."/>
            <person name="O'Laughlin M."/>
            <person name="Godfrey J."/>
            <person name="Wilson R.M."/>
            <person name="Miner T."/>
            <person name="Farmer C."/>
            <person name="Delehaunty K."/>
            <person name="Cordes M."/>
            <person name="Minx P."/>
            <person name="Tomlinson C."/>
            <person name="Chen J."/>
            <person name="Wollam A."/>
            <person name="Pepin K.H."/>
            <person name="Bhonagiri V."/>
            <person name="Zhang X."/>
            <person name="Warren W."/>
            <person name="Mitreva M."/>
            <person name="Mardis E.R."/>
            <person name="Wilson R.K."/>
        </authorList>
    </citation>
    <scope>NUCLEOTIDE SEQUENCE [LARGE SCALE GENOMIC DNA]</scope>
    <source>
        <strain evidence="2 3">ATCC 29426</strain>
    </source>
</reference>
<evidence type="ECO:0000313" key="3">
    <source>
        <dbReference type="Proteomes" id="UP000016660"/>
    </source>
</evidence>
<comment type="caution">
    <text evidence="2">The sequence shown here is derived from an EMBL/GenBank/DDBJ whole genome shotgun (WGS) entry which is preliminary data.</text>
</comment>
<gene>
    <name evidence="2" type="ORF">HMPREF0653_00408</name>
</gene>
<proteinExistence type="predicted"/>
<dbReference type="EMBL" id="AWUY01000026">
    <property type="protein sequence ID" value="ERJ80538.1"/>
    <property type="molecule type" value="Genomic_DNA"/>
</dbReference>
<accession>A0ABP2YF98</accession>
<keyword evidence="1" id="KW-1133">Transmembrane helix</keyword>
<feature type="transmembrane region" description="Helical" evidence="1">
    <location>
        <begin position="6"/>
        <end position="28"/>
    </location>
</feature>
<evidence type="ECO:0000256" key="1">
    <source>
        <dbReference type="SAM" id="Phobius"/>
    </source>
</evidence>
<keyword evidence="3" id="KW-1185">Reference proteome</keyword>
<keyword evidence="1" id="KW-0472">Membrane</keyword>
<keyword evidence="1" id="KW-0812">Transmembrane</keyword>
<protein>
    <submittedName>
        <fullName evidence="2">Uncharacterized protein</fullName>
    </submittedName>
</protein>
<name>A0ABP2YF98_9BACT</name>
<organism evidence="2 3">
    <name type="scientific">Prevotella disiens JCM 6334 = ATCC 29426</name>
    <dbReference type="NCBI Taxonomy" id="1235811"/>
    <lineage>
        <taxon>Bacteria</taxon>
        <taxon>Pseudomonadati</taxon>
        <taxon>Bacteroidota</taxon>
        <taxon>Bacteroidia</taxon>
        <taxon>Bacteroidales</taxon>
        <taxon>Prevotellaceae</taxon>
        <taxon>Prevotella</taxon>
    </lineage>
</organism>
<evidence type="ECO:0000313" key="2">
    <source>
        <dbReference type="EMBL" id="ERJ80538.1"/>
    </source>
</evidence>